<evidence type="ECO:0000313" key="3">
    <source>
        <dbReference type="Proteomes" id="UP001358586"/>
    </source>
</evidence>
<feature type="domain" description="Aminotransferase-like plant mobile" evidence="1">
    <location>
        <begin position="14"/>
        <end position="90"/>
    </location>
</feature>
<dbReference type="Pfam" id="PF10536">
    <property type="entry name" value="PMD"/>
    <property type="match status" value="1"/>
</dbReference>
<sequence>MVLARDWILEYVSHARGYKLDPTLINVLVERWWLEIHTFHLSRGEFAITLKEIALQIGLPMDGLAITGLVIVLGKVDFYRAMLGKVPNTFDGGGHRTIHLSIHYKVNRGILMPNKS</sequence>
<dbReference type="InterPro" id="IPR019557">
    <property type="entry name" value="AminoTfrase-like_pln_mobile"/>
</dbReference>
<dbReference type="PANTHER" id="PTHR46033:SF8">
    <property type="entry name" value="PROTEIN MAINTENANCE OF MERISTEMS-LIKE"/>
    <property type="match status" value="1"/>
</dbReference>
<reference evidence="2 3" key="1">
    <citation type="submission" date="2023-03" db="EMBL/GenBank/DDBJ databases">
        <title>WGS of Gossypium arboreum.</title>
        <authorList>
            <person name="Yu D."/>
        </authorList>
    </citation>
    <scope>NUCLEOTIDE SEQUENCE [LARGE SCALE GENOMIC DNA]</scope>
    <source>
        <tissue evidence="2">Leaf</tissue>
    </source>
</reference>
<gene>
    <name evidence="2" type="ORF">PVK06_002248</name>
</gene>
<evidence type="ECO:0000313" key="2">
    <source>
        <dbReference type="EMBL" id="KAK5845985.1"/>
    </source>
</evidence>
<dbReference type="InterPro" id="IPR044824">
    <property type="entry name" value="MAIN-like"/>
</dbReference>
<proteinExistence type="predicted"/>
<keyword evidence="3" id="KW-1185">Reference proteome</keyword>
<name>A0ABR0R325_GOSAR</name>
<dbReference type="EMBL" id="JARKNE010000001">
    <property type="protein sequence ID" value="KAK5845985.1"/>
    <property type="molecule type" value="Genomic_DNA"/>
</dbReference>
<dbReference type="Proteomes" id="UP001358586">
    <property type="component" value="Chromosome 1"/>
</dbReference>
<comment type="caution">
    <text evidence="2">The sequence shown here is derived from an EMBL/GenBank/DDBJ whole genome shotgun (WGS) entry which is preliminary data.</text>
</comment>
<dbReference type="PANTHER" id="PTHR46033">
    <property type="entry name" value="PROTEIN MAIN-LIKE 2"/>
    <property type="match status" value="1"/>
</dbReference>
<accession>A0ABR0R325</accession>
<organism evidence="2 3">
    <name type="scientific">Gossypium arboreum</name>
    <name type="common">Tree cotton</name>
    <name type="synonym">Gossypium nanking</name>
    <dbReference type="NCBI Taxonomy" id="29729"/>
    <lineage>
        <taxon>Eukaryota</taxon>
        <taxon>Viridiplantae</taxon>
        <taxon>Streptophyta</taxon>
        <taxon>Embryophyta</taxon>
        <taxon>Tracheophyta</taxon>
        <taxon>Spermatophyta</taxon>
        <taxon>Magnoliopsida</taxon>
        <taxon>eudicotyledons</taxon>
        <taxon>Gunneridae</taxon>
        <taxon>Pentapetalae</taxon>
        <taxon>rosids</taxon>
        <taxon>malvids</taxon>
        <taxon>Malvales</taxon>
        <taxon>Malvaceae</taxon>
        <taxon>Malvoideae</taxon>
        <taxon>Gossypium</taxon>
    </lineage>
</organism>
<protein>
    <recommendedName>
        <fullName evidence="1">Aminotransferase-like plant mobile domain-containing protein</fullName>
    </recommendedName>
</protein>
<evidence type="ECO:0000259" key="1">
    <source>
        <dbReference type="Pfam" id="PF10536"/>
    </source>
</evidence>